<evidence type="ECO:0000256" key="1">
    <source>
        <dbReference type="SAM" id="SignalP"/>
    </source>
</evidence>
<sequence length="230" mass="25243">MKTVLALVLAFLVTASLAMAQTPKAEVAPGVSVTRKTYRVPDNEAPFYNFVEKSEAQKASDQKFVAAVLERVPDRGRAAGMTIETGMRAFLAQNDVATAAKRFNQAYLLDPQQSGIYHGFALVVATRFNDFAYADELFRLAARMKSPALPLRADHGRMLLIAGRPVEAKPLLEQAVKDTPDWAVPRMNLAWATLQTGSRDEACRLAAQVRGEGMENIERDLAVFKQKAGC</sequence>
<proteinExistence type="predicted"/>
<comment type="caution">
    <text evidence="2">The sequence shown here is derived from an EMBL/GenBank/DDBJ whole genome shotgun (WGS) entry which is preliminary data.</text>
</comment>
<keyword evidence="1" id="KW-0732">Signal</keyword>
<dbReference type="SUPFAM" id="SSF48452">
    <property type="entry name" value="TPR-like"/>
    <property type="match status" value="1"/>
</dbReference>
<organism evidence="2 3">
    <name type="scientific">Microvirga arsenatis</name>
    <dbReference type="NCBI Taxonomy" id="2692265"/>
    <lineage>
        <taxon>Bacteria</taxon>
        <taxon>Pseudomonadati</taxon>
        <taxon>Pseudomonadota</taxon>
        <taxon>Alphaproteobacteria</taxon>
        <taxon>Hyphomicrobiales</taxon>
        <taxon>Methylobacteriaceae</taxon>
        <taxon>Microvirga</taxon>
    </lineage>
</organism>
<dbReference type="EMBL" id="JAAAXJ010000010">
    <property type="protein sequence ID" value="NBJ26134.1"/>
    <property type="molecule type" value="Genomic_DNA"/>
</dbReference>
<feature type="chain" id="PRO_5046796042" description="Tetratricopeptide repeat protein" evidence="1">
    <location>
        <begin position="21"/>
        <end position="230"/>
    </location>
</feature>
<dbReference type="RefSeq" id="WP_161724307.1">
    <property type="nucleotide sequence ID" value="NZ_JAAAXI010000012.1"/>
</dbReference>
<reference evidence="2 3" key="1">
    <citation type="submission" date="2020-01" db="EMBL/GenBank/DDBJ databases">
        <title>Microvirga sp. nov., an arsenate reduction bacterium isolated from Tibet hotspring sediments.</title>
        <authorList>
            <person name="Yuan C.-G."/>
        </authorList>
    </citation>
    <scope>NUCLEOTIDE SEQUENCE [LARGE SCALE GENOMIC DNA]</scope>
    <source>
        <strain evidence="2 3">SYSU G3D203</strain>
    </source>
</reference>
<gene>
    <name evidence="2" type="ORF">GR303_17450</name>
</gene>
<dbReference type="InterPro" id="IPR011990">
    <property type="entry name" value="TPR-like_helical_dom_sf"/>
</dbReference>
<keyword evidence="3" id="KW-1185">Reference proteome</keyword>
<accession>A0ABW9Z659</accession>
<evidence type="ECO:0008006" key="4">
    <source>
        <dbReference type="Google" id="ProtNLM"/>
    </source>
</evidence>
<name>A0ABW9Z659_9HYPH</name>
<protein>
    <recommendedName>
        <fullName evidence="4">Tetratricopeptide repeat protein</fullName>
    </recommendedName>
</protein>
<evidence type="ECO:0000313" key="2">
    <source>
        <dbReference type="EMBL" id="NBJ26134.1"/>
    </source>
</evidence>
<dbReference type="Proteomes" id="UP000818323">
    <property type="component" value="Unassembled WGS sequence"/>
</dbReference>
<evidence type="ECO:0000313" key="3">
    <source>
        <dbReference type="Proteomes" id="UP000818323"/>
    </source>
</evidence>
<dbReference type="Gene3D" id="1.25.40.10">
    <property type="entry name" value="Tetratricopeptide repeat domain"/>
    <property type="match status" value="1"/>
</dbReference>
<feature type="signal peptide" evidence="1">
    <location>
        <begin position="1"/>
        <end position="20"/>
    </location>
</feature>